<feature type="compositionally biased region" description="Polar residues" evidence="1">
    <location>
        <begin position="270"/>
        <end position="293"/>
    </location>
</feature>
<gene>
    <name evidence="2" type="ORF">EUX98_g2268</name>
</gene>
<name>A0A4S4MZD2_9APHY</name>
<feature type="compositionally biased region" description="Low complexity" evidence="1">
    <location>
        <begin position="99"/>
        <end position="109"/>
    </location>
</feature>
<dbReference type="AlphaFoldDB" id="A0A4S4MZD2"/>
<organism evidence="2 3">
    <name type="scientific">Antrodiella citrinella</name>
    <dbReference type="NCBI Taxonomy" id="2447956"/>
    <lineage>
        <taxon>Eukaryota</taxon>
        <taxon>Fungi</taxon>
        <taxon>Dikarya</taxon>
        <taxon>Basidiomycota</taxon>
        <taxon>Agaricomycotina</taxon>
        <taxon>Agaricomycetes</taxon>
        <taxon>Polyporales</taxon>
        <taxon>Steccherinaceae</taxon>
        <taxon>Antrodiella</taxon>
    </lineage>
</organism>
<comment type="caution">
    <text evidence="2">The sequence shown here is derived from an EMBL/GenBank/DDBJ whole genome shotgun (WGS) entry which is preliminary data.</text>
</comment>
<evidence type="ECO:0000256" key="1">
    <source>
        <dbReference type="SAM" id="MobiDB-lite"/>
    </source>
</evidence>
<proteinExistence type="predicted"/>
<sequence>MPTALPMGNTHPNGKWFIAIHEVQAVYGRDEPLPLQAFVMGGLPAGTSVQSLVTVQHVADAMKAWPGQPATEPMPQPEHKPEPELVTVTPLAPTPRPAPAQARAATRPQRGVRRQHSATQTTRTTSFTPETTGPSHQGGSNHLAASLVLAVVEHIFESLKRTNKIQRDTSPKQALRYTLPLRQWGHHCHTVDVTGMLLPRNALHPNNRALIEIMNVTQVYRLALTPPLRFYQRDPELALATGYSNVTAWQVQAAIRAMQGFNTVYAEPAQPSSEGSDVCSSTAADESESTVTTPEERLHPNGKPLIKIREVSEVYDHDEYIPLRYFRPVHDLDESERVTRDTLVTVAQVERAEEAYRDAPSTDSLTADQLRAILYAVDMQWDSLSQKGDGREESNCHYGVE</sequence>
<accession>A0A4S4MZD2</accession>
<dbReference type="EMBL" id="SGPM01000034">
    <property type="protein sequence ID" value="THH31892.1"/>
    <property type="molecule type" value="Genomic_DNA"/>
</dbReference>
<dbReference type="OrthoDB" id="3270397at2759"/>
<protein>
    <submittedName>
        <fullName evidence="2">Uncharacterized protein</fullName>
    </submittedName>
</protein>
<dbReference type="Proteomes" id="UP000308730">
    <property type="component" value="Unassembled WGS sequence"/>
</dbReference>
<feature type="region of interest" description="Disordered" evidence="1">
    <location>
        <begin position="267"/>
        <end position="300"/>
    </location>
</feature>
<evidence type="ECO:0000313" key="3">
    <source>
        <dbReference type="Proteomes" id="UP000308730"/>
    </source>
</evidence>
<feature type="region of interest" description="Disordered" evidence="1">
    <location>
        <begin position="92"/>
        <end position="141"/>
    </location>
</feature>
<keyword evidence="3" id="KW-1185">Reference proteome</keyword>
<feature type="compositionally biased region" description="Low complexity" evidence="1">
    <location>
        <begin position="119"/>
        <end position="132"/>
    </location>
</feature>
<reference evidence="2 3" key="1">
    <citation type="submission" date="2019-02" db="EMBL/GenBank/DDBJ databases">
        <title>Genome sequencing of the rare red list fungi Antrodiella citrinella (Flaviporus citrinellus).</title>
        <authorList>
            <person name="Buettner E."/>
            <person name="Kellner H."/>
        </authorList>
    </citation>
    <scope>NUCLEOTIDE SEQUENCE [LARGE SCALE GENOMIC DNA]</scope>
    <source>
        <strain evidence="2 3">DSM 108506</strain>
    </source>
</reference>
<evidence type="ECO:0000313" key="2">
    <source>
        <dbReference type="EMBL" id="THH31892.1"/>
    </source>
</evidence>